<keyword evidence="9 18" id="KW-0630">Potassium</keyword>
<name>A0AB39UZC0_9GAMM</name>
<dbReference type="AlphaFoldDB" id="A0AB39UZC0"/>
<dbReference type="CDD" id="cd01171">
    <property type="entry name" value="YXKO-related"/>
    <property type="match status" value="1"/>
</dbReference>
<keyword evidence="7 17" id="KW-0067">ATP-binding</keyword>
<sequence>MRPASVCYHLNDPPATAFAWTAAQTRALDAAAIARGPDSGFDLMCRAGRSAFRLLRQRWPEARRIVVSCGGGNNGGDGLVVAALAHQQGLNVHCRILFEPDSLRGEAARAWRWAMDRGLGVVTADQPLPEQVDVIVDAVLGTGLNGPVRAHHAAELEKLAAAGAPVLAVDIPSGLHADTGQPMGPVVPADVTLTFIGINRGLLTGQGPAFTGDLFFDRLAVSDSIYEAVGDPWKLVVPLTELLRRLLPARSPAAHKGSFGRVGIMGGNRGMGGALLLAAGAACRMGAGLVAALTRPEHVGPGLSRWPDVQFLGSDDPQGLVGRLPWADVWVIGPGLGQDDWAIALLAAACRSGKPLVLDADALNLLAAGAVDWPDSGQWWATPHPGEAARLLGIAVEEVERDRFGAIETLCDRFGGHWLLKGAGPLYAGAQVRGVVASAHASLAKGGSGDVLSGMLGALAAQGLSGTEVIETALVAQSCMAAWLDAHGPAHAWLASDQTDALLHLFHDGCGT</sequence>
<gene>
    <name evidence="18" type="primary">nnrE</name>
    <name evidence="17" type="synonym">nnrD</name>
    <name evidence="22" type="ORF">AAIA72_07140</name>
</gene>
<dbReference type="SUPFAM" id="SSF64153">
    <property type="entry name" value="YjeF N-terminal domain-like"/>
    <property type="match status" value="1"/>
</dbReference>
<dbReference type="GO" id="GO:0052856">
    <property type="term" value="F:NAD(P)HX epimerase activity"/>
    <property type="evidence" value="ECO:0007669"/>
    <property type="project" value="UniProtKB-UniRule"/>
</dbReference>
<evidence type="ECO:0000256" key="8">
    <source>
        <dbReference type="ARBA" id="ARBA00022857"/>
    </source>
</evidence>
<dbReference type="GO" id="GO:0052855">
    <property type="term" value="F:ADP-dependent NAD(P)H-hydrate dehydratase activity"/>
    <property type="evidence" value="ECO:0007669"/>
    <property type="project" value="UniProtKB-UniRule"/>
</dbReference>
<keyword evidence="11 18" id="KW-0413">Isomerase</keyword>
<feature type="binding site" evidence="17">
    <location>
        <position position="274"/>
    </location>
    <ligand>
        <name>(6S)-NADPHX</name>
        <dbReference type="ChEBI" id="CHEBI:64076"/>
    </ligand>
</feature>
<evidence type="ECO:0000256" key="17">
    <source>
        <dbReference type="HAMAP-Rule" id="MF_01965"/>
    </source>
</evidence>
<evidence type="ECO:0000256" key="6">
    <source>
        <dbReference type="ARBA" id="ARBA00022741"/>
    </source>
</evidence>
<keyword evidence="13" id="KW-0511">Multifunctional enzyme</keyword>
<dbReference type="SUPFAM" id="SSF53613">
    <property type="entry name" value="Ribokinase-like"/>
    <property type="match status" value="1"/>
</dbReference>
<evidence type="ECO:0000256" key="3">
    <source>
        <dbReference type="ARBA" id="ARBA00006001"/>
    </source>
</evidence>
<feature type="binding site" evidence="18">
    <location>
        <position position="74"/>
    </location>
    <ligand>
        <name>K(+)</name>
        <dbReference type="ChEBI" id="CHEBI:29103"/>
    </ligand>
</feature>
<comment type="similarity">
    <text evidence="17">Belongs to the NnrD/CARKD family.</text>
</comment>
<comment type="catalytic activity">
    <reaction evidence="2 18 19">
        <text>(6R)-NADPHX = (6S)-NADPHX</text>
        <dbReference type="Rhea" id="RHEA:32227"/>
        <dbReference type="ChEBI" id="CHEBI:64076"/>
        <dbReference type="ChEBI" id="CHEBI:64077"/>
        <dbReference type="EC" id="5.1.99.6"/>
    </reaction>
</comment>
<feature type="binding site" evidence="17">
    <location>
        <position position="384"/>
    </location>
    <ligand>
        <name>(6S)-NADPHX</name>
        <dbReference type="ChEBI" id="CHEBI:64076"/>
    </ligand>
</feature>
<evidence type="ECO:0000256" key="15">
    <source>
        <dbReference type="ARBA" id="ARBA00048238"/>
    </source>
</evidence>
<dbReference type="Gene3D" id="3.40.1190.20">
    <property type="match status" value="1"/>
</dbReference>
<evidence type="ECO:0000313" key="22">
    <source>
        <dbReference type="EMBL" id="XDT73734.1"/>
    </source>
</evidence>
<comment type="subunit">
    <text evidence="17">Homotetramer.</text>
</comment>
<evidence type="ECO:0000256" key="16">
    <source>
        <dbReference type="ARBA" id="ARBA00049209"/>
    </source>
</evidence>
<feature type="binding site" evidence="18">
    <location>
        <position position="170"/>
    </location>
    <ligand>
        <name>(6S)-NADPHX</name>
        <dbReference type="ChEBI" id="CHEBI:64076"/>
    </ligand>
</feature>
<dbReference type="Pfam" id="PF01256">
    <property type="entry name" value="Carb_kinase"/>
    <property type="match status" value="1"/>
</dbReference>
<evidence type="ECO:0000259" key="20">
    <source>
        <dbReference type="PROSITE" id="PS51383"/>
    </source>
</evidence>
<comment type="function">
    <text evidence="18">Catalyzes the epimerization of the S- and R-forms of NAD(P)HX, a damaged form of NAD(P)H that is a result of enzymatic or heat-dependent hydration. This is a prerequisite for the S-specific NAD(P)H-hydrate dehydratase to allow the repair of both epimers of NAD(P)HX.</text>
</comment>
<dbReference type="PROSITE" id="PS01050">
    <property type="entry name" value="YJEF_C_2"/>
    <property type="match status" value="1"/>
</dbReference>
<dbReference type="PROSITE" id="PS51383">
    <property type="entry name" value="YJEF_C_3"/>
    <property type="match status" value="1"/>
</dbReference>
<evidence type="ECO:0000256" key="19">
    <source>
        <dbReference type="PIRNR" id="PIRNR017184"/>
    </source>
</evidence>
<proteinExistence type="inferred from homology"/>
<dbReference type="GO" id="GO:0046872">
    <property type="term" value="F:metal ion binding"/>
    <property type="evidence" value="ECO:0007669"/>
    <property type="project" value="UniProtKB-UniRule"/>
</dbReference>
<dbReference type="EC" id="4.2.1.136" evidence="19"/>
<dbReference type="InterPro" id="IPR029056">
    <property type="entry name" value="Ribokinase-like"/>
</dbReference>
<dbReference type="InterPro" id="IPR036652">
    <property type="entry name" value="YjeF_N_dom_sf"/>
</dbReference>
<protein>
    <recommendedName>
        <fullName evidence="19">Bifunctional NAD(P)H-hydrate repair enzyme</fullName>
    </recommendedName>
    <alternativeName>
        <fullName evidence="19">Nicotinamide nucleotide repair protein</fullName>
    </alternativeName>
    <domain>
        <recommendedName>
            <fullName evidence="19">ADP-dependent (S)-NAD(P)H-hydrate dehydratase</fullName>
            <ecNumber evidence="19">4.2.1.136</ecNumber>
        </recommendedName>
        <alternativeName>
            <fullName evidence="19">ADP-dependent NAD(P)HX dehydratase</fullName>
        </alternativeName>
    </domain>
    <domain>
        <recommendedName>
            <fullName evidence="19">NAD(P)H-hydrate epimerase</fullName>
            <ecNumber evidence="19">5.1.99.6</ecNumber>
        </recommendedName>
    </domain>
</protein>
<keyword evidence="6 17" id="KW-0547">Nucleotide-binding</keyword>
<comment type="function">
    <text evidence="14 19">Bifunctional enzyme that catalyzes the epimerization of the S- and R-forms of NAD(P)HX and the dehydration of the S-form of NAD(P)HX at the expense of ADP, which is converted to AMP. This allows the repair of both epimers of NAD(P)HX, a damaged form of NAD(P)H that is a result of enzymatic or heat-dependent hydration.</text>
</comment>
<reference evidence="22" key="1">
    <citation type="submission" date="2024-05" db="EMBL/GenBank/DDBJ databases">
        <title>Genome sequencing of novel strain.</title>
        <authorList>
            <person name="Ganbat D."/>
            <person name="Ganbat S."/>
            <person name="Lee S.-J."/>
        </authorList>
    </citation>
    <scope>NUCLEOTIDE SEQUENCE</scope>
    <source>
        <strain evidence="22">SMD15-11</strain>
    </source>
</reference>
<dbReference type="GO" id="GO:0110051">
    <property type="term" value="P:metabolite repair"/>
    <property type="evidence" value="ECO:0007669"/>
    <property type="project" value="TreeGrafter"/>
</dbReference>
<evidence type="ECO:0000256" key="13">
    <source>
        <dbReference type="ARBA" id="ARBA00023268"/>
    </source>
</evidence>
<dbReference type="HAMAP" id="MF_01965">
    <property type="entry name" value="NADHX_dehydratase"/>
    <property type="match status" value="1"/>
</dbReference>
<dbReference type="InterPro" id="IPR030677">
    <property type="entry name" value="Nnr"/>
</dbReference>
<dbReference type="PANTHER" id="PTHR12592:SF0">
    <property type="entry name" value="ATP-DEPENDENT (S)-NAD(P)H-HYDRATE DEHYDRATASE"/>
    <property type="match status" value="1"/>
</dbReference>
<comment type="catalytic activity">
    <reaction evidence="1 18 19">
        <text>(6R)-NADHX = (6S)-NADHX</text>
        <dbReference type="Rhea" id="RHEA:32215"/>
        <dbReference type="ChEBI" id="CHEBI:64074"/>
        <dbReference type="ChEBI" id="CHEBI:64075"/>
        <dbReference type="EC" id="5.1.99.6"/>
    </reaction>
</comment>
<evidence type="ECO:0000256" key="1">
    <source>
        <dbReference type="ARBA" id="ARBA00000013"/>
    </source>
</evidence>
<evidence type="ECO:0000256" key="5">
    <source>
        <dbReference type="ARBA" id="ARBA00022723"/>
    </source>
</evidence>
<evidence type="ECO:0000256" key="10">
    <source>
        <dbReference type="ARBA" id="ARBA00023027"/>
    </source>
</evidence>
<dbReference type="InterPro" id="IPR017953">
    <property type="entry name" value="Carbohydrate_kinase_pred_CS"/>
</dbReference>
<dbReference type="NCBIfam" id="TIGR00197">
    <property type="entry name" value="yjeF_nterm"/>
    <property type="match status" value="1"/>
</dbReference>
<accession>A0AB39UZC0</accession>
<comment type="cofactor">
    <cofactor evidence="18 19">
        <name>K(+)</name>
        <dbReference type="ChEBI" id="CHEBI:29103"/>
    </cofactor>
    <text evidence="18 19">Binds 1 potassium ion per subunit.</text>
</comment>
<evidence type="ECO:0000256" key="12">
    <source>
        <dbReference type="ARBA" id="ARBA00023239"/>
    </source>
</evidence>
<keyword evidence="8 17" id="KW-0521">NADP</keyword>
<evidence type="ECO:0000256" key="4">
    <source>
        <dbReference type="ARBA" id="ARBA00009524"/>
    </source>
</evidence>
<dbReference type="HAMAP" id="MF_01966">
    <property type="entry name" value="NADHX_epimerase"/>
    <property type="match status" value="1"/>
</dbReference>
<evidence type="ECO:0000259" key="21">
    <source>
        <dbReference type="PROSITE" id="PS51385"/>
    </source>
</evidence>
<dbReference type="RefSeq" id="WP_369602715.1">
    <property type="nucleotide sequence ID" value="NZ_CP154858.1"/>
</dbReference>
<feature type="binding site" evidence="18">
    <location>
        <begin position="73"/>
        <end position="77"/>
    </location>
    <ligand>
        <name>(6S)-NADPHX</name>
        <dbReference type="ChEBI" id="CHEBI:64076"/>
    </ligand>
</feature>
<evidence type="ECO:0000256" key="2">
    <source>
        <dbReference type="ARBA" id="ARBA00000909"/>
    </source>
</evidence>
<dbReference type="GO" id="GO:0005524">
    <property type="term" value="F:ATP binding"/>
    <property type="evidence" value="ECO:0007669"/>
    <property type="project" value="UniProtKB-UniRule"/>
</dbReference>
<feature type="binding site" evidence="17">
    <location>
        <position position="450"/>
    </location>
    <ligand>
        <name>(6S)-NADPHX</name>
        <dbReference type="ChEBI" id="CHEBI:64076"/>
    </ligand>
</feature>
<feature type="binding site" evidence="17">
    <location>
        <position position="335"/>
    </location>
    <ligand>
        <name>(6S)-NADPHX</name>
        <dbReference type="ChEBI" id="CHEBI:64076"/>
    </ligand>
</feature>
<comment type="catalytic activity">
    <reaction evidence="15 17 19">
        <text>(6S)-NADHX + ADP = AMP + phosphate + NADH + H(+)</text>
        <dbReference type="Rhea" id="RHEA:32223"/>
        <dbReference type="ChEBI" id="CHEBI:15378"/>
        <dbReference type="ChEBI" id="CHEBI:43474"/>
        <dbReference type="ChEBI" id="CHEBI:57945"/>
        <dbReference type="ChEBI" id="CHEBI:64074"/>
        <dbReference type="ChEBI" id="CHEBI:456215"/>
        <dbReference type="ChEBI" id="CHEBI:456216"/>
        <dbReference type="EC" id="4.2.1.136"/>
    </reaction>
</comment>
<feature type="domain" description="YjeF N-terminal" evidence="21">
    <location>
        <begin position="25"/>
        <end position="227"/>
    </location>
</feature>
<evidence type="ECO:0000256" key="14">
    <source>
        <dbReference type="ARBA" id="ARBA00025153"/>
    </source>
</evidence>
<comment type="function">
    <text evidence="17">Catalyzes the dehydration of the S-form of NAD(P)HX at the expense of ADP, which is converted to AMP. Together with NAD(P)HX epimerase, which catalyzes the epimerization of the S- and R-forms, the enzyme allows the repair of both epimers of NAD(P)HX, a damaged form of NAD(P)H that is a result of enzymatic or heat-dependent hydration.</text>
</comment>
<comment type="similarity">
    <text evidence="4 19">In the C-terminal section; belongs to the NnrD/CARKD family.</text>
</comment>
<dbReference type="Gene3D" id="3.40.50.10260">
    <property type="entry name" value="YjeF N-terminal domain"/>
    <property type="match status" value="1"/>
</dbReference>
<feature type="binding site" evidence="18">
    <location>
        <position position="173"/>
    </location>
    <ligand>
        <name>K(+)</name>
        <dbReference type="ChEBI" id="CHEBI:29103"/>
    </ligand>
</feature>
<dbReference type="InterPro" id="IPR004443">
    <property type="entry name" value="YjeF_N_dom"/>
</dbReference>
<feature type="binding site" evidence="18">
    <location>
        <position position="137"/>
    </location>
    <ligand>
        <name>K(+)</name>
        <dbReference type="ChEBI" id="CHEBI:29103"/>
    </ligand>
</feature>
<dbReference type="PROSITE" id="PS51385">
    <property type="entry name" value="YJEF_N"/>
    <property type="match status" value="1"/>
</dbReference>
<feature type="binding site" evidence="17">
    <location>
        <position position="449"/>
    </location>
    <ligand>
        <name>AMP</name>
        <dbReference type="ChEBI" id="CHEBI:456215"/>
    </ligand>
</feature>
<dbReference type="KEGG" id="tcd:AAIA72_07140"/>
<dbReference type="PANTHER" id="PTHR12592">
    <property type="entry name" value="ATP-DEPENDENT (S)-NAD(P)H-HYDRATE DEHYDRATASE FAMILY MEMBER"/>
    <property type="match status" value="1"/>
</dbReference>
<keyword evidence="10 17" id="KW-0520">NAD</keyword>
<dbReference type="EC" id="5.1.99.6" evidence="19"/>
<comment type="catalytic activity">
    <reaction evidence="16 17 19">
        <text>(6S)-NADPHX + ADP = AMP + phosphate + NADPH + H(+)</text>
        <dbReference type="Rhea" id="RHEA:32235"/>
        <dbReference type="ChEBI" id="CHEBI:15378"/>
        <dbReference type="ChEBI" id="CHEBI:43474"/>
        <dbReference type="ChEBI" id="CHEBI:57783"/>
        <dbReference type="ChEBI" id="CHEBI:64076"/>
        <dbReference type="ChEBI" id="CHEBI:456215"/>
        <dbReference type="ChEBI" id="CHEBI:456216"/>
        <dbReference type="EC" id="4.2.1.136"/>
    </reaction>
</comment>
<evidence type="ECO:0000256" key="11">
    <source>
        <dbReference type="ARBA" id="ARBA00023235"/>
    </source>
</evidence>
<dbReference type="InterPro" id="IPR000631">
    <property type="entry name" value="CARKD"/>
</dbReference>
<evidence type="ECO:0000256" key="7">
    <source>
        <dbReference type="ARBA" id="ARBA00022840"/>
    </source>
</evidence>
<dbReference type="Pfam" id="PF03853">
    <property type="entry name" value="YjeF_N"/>
    <property type="match status" value="1"/>
</dbReference>
<dbReference type="PIRSF" id="PIRSF017184">
    <property type="entry name" value="Nnr"/>
    <property type="match status" value="1"/>
</dbReference>
<dbReference type="GO" id="GO:0046496">
    <property type="term" value="P:nicotinamide nucleotide metabolic process"/>
    <property type="evidence" value="ECO:0007669"/>
    <property type="project" value="UniProtKB-UniRule"/>
</dbReference>
<comment type="similarity">
    <text evidence="18">Belongs to the NnrE/AIBP family.</text>
</comment>
<evidence type="ECO:0000256" key="18">
    <source>
        <dbReference type="HAMAP-Rule" id="MF_01966"/>
    </source>
</evidence>
<keyword evidence="12 17" id="KW-0456">Lyase</keyword>
<feature type="binding site" evidence="18">
    <location>
        <begin position="141"/>
        <end position="147"/>
    </location>
    <ligand>
        <name>(6S)-NADPHX</name>
        <dbReference type="ChEBI" id="CHEBI:64076"/>
    </ligand>
</feature>
<dbReference type="PROSITE" id="PS01049">
    <property type="entry name" value="YJEF_C_1"/>
    <property type="match status" value="1"/>
</dbReference>
<comment type="cofactor">
    <cofactor evidence="17">
        <name>Mg(2+)</name>
        <dbReference type="ChEBI" id="CHEBI:18420"/>
    </cofactor>
</comment>
<evidence type="ECO:0000256" key="9">
    <source>
        <dbReference type="ARBA" id="ARBA00022958"/>
    </source>
</evidence>
<dbReference type="EMBL" id="CP154858">
    <property type="protein sequence ID" value="XDT73734.1"/>
    <property type="molecule type" value="Genomic_DNA"/>
</dbReference>
<feature type="domain" description="YjeF C-terminal" evidence="20">
    <location>
        <begin position="239"/>
        <end position="512"/>
    </location>
</feature>
<comment type="caution">
    <text evidence="17">Lacks conserved residue(s) required for the propagation of feature annotation.</text>
</comment>
<organism evidence="22">
    <name type="scientific">Thermohahella caldifontis</name>
    <dbReference type="NCBI Taxonomy" id="3142973"/>
    <lineage>
        <taxon>Bacteria</taxon>
        <taxon>Pseudomonadati</taxon>
        <taxon>Pseudomonadota</taxon>
        <taxon>Gammaproteobacteria</taxon>
        <taxon>Oceanospirillales</taxon>
        <taxon>Hahellaceae</taxon>
        <taxon>Thermohahella</taxon>
    </lineage>
</organism>
<comment type="similarity">
    <text evidence="3 19">In the N-terminal section; belongs to the NnrE/AIBP family.</text>
</comment>
<keyword evidence="5 18" id="KW-0479">Metal-binding</keyword>
<dbReference type="NCBIfam" id="TIGR00196">
    <property type="entry name" value="yjeF_cterm"/>
    <property type="match status" value="1"/>
</dbReference>